<dbReference type="InterPro" id="IPR056336">
    <property type="entry name" value="YVC1_C"/>
</dbReference>
<feature type="region of interest" description="Disordered" evidence="1">
    <location>
        <begin position="626"/>
        <end position="645"/>
    </location>
</feature>
<sequence>MVKWSKLFNSDGHDRRHQIENEASALLPTRRDQLPPPPIPPKEVTKVALRLKHQIEQVIPCELEECKVTRPHSSILTPAVVKTAKEAGGEEYRACIVFCLLLVKKWFQGQASCELWDADLHNVRAIAAEMLAKLIIEGEEDLNYLLEEVLLKRYSIFIDGEASVPANAIERAVDLHALTVIGSSGYQKCISYLWRGWLVQDDEDPSRFVHYRDKSNTNYWAHLDPDRMRVPLYQNTVQIAMSLIYLALFTGAINTINPSGDLDTVEGLLYVFTLGFIADEVSKFWKVGRYYLSFWNMFNSTLYALLTTSFVLRIVALGYKTHTPGRIRYNELSYNFLAFTAPMFWMRLLLYLDTFRFFGAMLVVLKVMMRESLIFFALLIVVLIGFLQAFIGLDMADNSLSDTGFVIQAMLNAIMQSPEFSGFEKFAHPFGITLYYIFTFVVMVILLNILIALYNSAYEDITENALDEFMALFSQKTMQFVRAPDENVFIAPFNLVELFCLVLPFEWWLPKHRYERLNDVVMGIIYSPLLIVTAAIETRQARRVRFNRRRGEEDDDEVHEWEQVLHECDFEADGWDKKVQQSRPNVEVDGDVLEVRRLRKEVGELKELILELKGAVVGGSGSWGGDTMGGSLLGKGESSENVVRE</sequence>
<keyword evidence="2" id="KW-0812">Transmembrane</keyword>
<comment type="caution">
    <text evidence="5">The sequence shown here is derived from an EMBL/GenBank/DDBJ whole genome shotgun (WGS) entry which is preliminary data.</text>
</comment>
<feature type="transmembrane region" description="Helical" evidence="2">
    <location>
        <begin position="373"/>
        <end position="393"/>
    </location>
</feature>
<dbReference type="Pfam" id="PF23317">
    <property type="entry name" value="YVC1_C"/>
    <property type="match status" value="1"/>
</dbReference>
<dbReference type="AlphaFoldDB" id="A0A9P4N8P5"/>
<evidence type="ECO:0000259" key="3">
    <source>
        <dbReference type="Pfam" id="PF23190"/>
    </source>
</evidence>
<feature type="transmembrane region" description="Helical" evidence="2">
    <location>
        <begin position="434"/>
        <end position="454"/>
    </location>
</feature>
<dbReference type="InterPro" id="IPR052971">
    <property type="entry name" value="TRP_calcium_channel"/>
</dbReference>
<feature type="transmembrane region" description="Helical" evidence="2">
    <location>
        <begin position="488"/>
        <end position="508"/>
    </location>
</feature>
<feature type="domain" description="Calcium channel YVC1-like C-terminal transmembrane" evidence="4">
    <location>
        <begin position="246"/>
        <end position="533"/>
    </location>
</feature>
<feature type="transmembrane region" description="Helical" evidence="2">
    <location>
        <begin position="520"/>
        <end position="538"/>
    </location>
</feature>
<accession>A0A9P4N8P5</accession>
<evidence type="ECO:0000313" key="5">
    <source>
        <dbReference type="EMBL" id="KAF2265871.1"/>
    </source>
</evidence>
<feature type="compositionally biased region" description="Low complexity" evidence="1">
    <location>
        <begin position="634"/>
        <end position="645"/>
    </location>
</feature>
<keyword evidence="2" id="KW-0472">Membrane</keyword>
<dbReference type="EMBL" id="ML986602">
    <property type="protein sequence ID" value="KAF2265871.1"/>
    <property type="molecule type" value="Genomic_DNA"/>
</dbReference>
<organism evidence="5 6">
    <name type="scientific">Lojkania enalia</name>
    <dbReference type="NCBI Taxonomy" id="147567"/>
    <lineage>
        <taxon>Eukaryota</taxon>
        <taxon>Fungi</taxon>
        <taxon>Dikarya</taxon>
        <taxon>Ascomycota</taxon>
        <taxon>Pezizomycotina</taxon>
        <taxon>Dothideomycetes</taxon>
        <taxon>Pleosporomycetidae</taxon>
        <taxon>Pleosporales</taxon>
        <taxon>Pleosporales incertae sedis</taxon>
        <taxon>Lojkania</taxon>
    </lineage>
</organism>
<proteinExistence type="predicted"/>
<evidence type="ECO:0000256" key="1">
    <source>
        <dbReference type="SAM" id="MobiDB-lite"/>
    </source>
</evidence>
<keyword evidence="6" id="KW-1185">Reference proteome</keyword>
<name>A0A9P4N8P5_9PLEO</name>
<reference evidence="6" key="1">
    <citation type="journal article" date="2020" name="Stud. Mycol.">
        <title>101 Dothideomycetes genomes: A test case for predicting lifestyles and emergence of pathogens.</title>
        <authorList>
            <person name="Haridas S."/>
            <person name="Albert R."/>
            <person name="Binder M."/>
            <person name="Bloem J."/>
            <person name="LaButti K."/>
            <person name="Salamov A."/>
            <person name="Andreopoulos B."/>
            <person name="Baker S."/>
            <person name="Barry K."/>
            <person name="Bills G."/>
            <person name="Bluhm B."/>
            <person name="Cannon C."/>
            <person name="Castanera R."/>
            <person name="Culley D."/>
            <person name="Daum C."/>
            <person name="Ezra D."/>
            <person name="Gonzalez J."/>
            <person name="Henrissat B."/>
            <person name="Kuo A."/>
            <person name="Liang C."/>
            <person name="Lipzen A."/>
            <person name="Lutzoni F."/>
            <person name="Magnuson J."/>
            <person name="Mondo S."/>
            <person name="Nolan M."/>
            <person name="Ohm R."/>
            <person name="Pangilinan J."/>
            <person name="Park H.-J."/>
            <person name="Ramirez L."/>
            <person name="Alfaro M."/>
            <person name="Sun H."/>
            <person name="Tritt A."/>
            <person name="Yoshinaga Y."/>
            <person name="Zwiers L.-H."/>
            <person name="Turgeon B."/>
            <person name="Goodwin S."/>
            <person name="Spatafora J."/>
            <person name="Crous P."/>
            <person name="Grigoriev I."/>
        </authorList>
    </citation>
    <scope>NUCLEOTIDE SEQUENCE [LARGE SCALE GENOMIC DNA]</scope>
    <source>
        <strain evidence="6">CBS 304.66</strain>
    </source>
</reference>
<evidence type="ECO:0000259" key="4">
    <source>
        <dbReference type="Pfam" id="PF23317"/>
    </source>
</evidence>
<keyword evidence="2" id="KW-1133">Transmembrane helix</keyword>
<feature type="domain" description="YVC1 N-terminal linker helical" evidence="3">
    <location>
        <begin position="44"/>
        <end position="223"/>
    </location>
</feature>
<dbReference type="OrthoDB" id="301415at2759"/>
<feature type="transmembrane region" description="Helical" evidence="2">
    <location>
        <begin position="268"/>
        <end position="285"/>
    </location>
</feature>
<feature type="transmembrane region" description="Helical" evidence="2">
    <location>
        <begin position="237"/>
        <end position="256"/>
    </location>
</feature>
<evidence type="ECO:0008006" key="7">
    <source>
        <dbReference type="Google" id="ProtNLM"/>
    </source>
</evidence>
<protein>
    <recommendedName>
        <fullName evidence="7">Polycystin cation channel PKD1/PKD2 domain-containing protein</fullName>
    </recommendedName>
</protein>
<gene>
    <name evidence="5" type="ORF">CC78DRAFT_167108</name>
</gene>
<dbReference type="Pfam" id="PF23190">
    <property type="entry name" value="LHD_TRPY1"/>
    <property type="match status" value="1"/>
</dbReference>
<dbReference type="InterPro" id="IPR056337">
    <property type="entry name" value="LHD_YVC1"/>
</dbReference>
<dbReference type="PANTHER" id="PTHR35859:SF5">
    <property type="entry name" value="ION TRANSPORT DOMAIN-CONTAINING PROTEIN"/>
    <property type="match status" value="1"/>
</dbReference>
<evidence type="ECO:0000313" key="6">
    <source>
        <dbReference type="Proteomes" id="UP000800093"/>
    </source>
</evidence>
<evidence type="ECO:0000256" key="2">
    <source>
        <dbReference type="SAM" id="Phobius"/>
    </source>
</evidence>
<dbReference type="PANTHER" id="PTHR35859">
    <property type="entry name" value="NONSELECTIVE CATION CHANNEL PROTEIN"/>
    <property type="match status" value="1"/>
</dbReference>
<feature type="transmembrane region" description="Helical" evidence="2">
    <location>
        <begin position="297"/>
        <end position="320"/>
    </location>
</feature>
<dbReference type="Proteomes" id="UP000800093">
    <property type="component" value="Unassembled WGS sequence"/>
</dbReference>